<proteinExistence type="predicted"/>
<comment type="caution">
    <text evidence="1">The sequence shown here is derived from an EMBL/GenBank/DDBJ whole genome shotgun (WGS) entry which is preliminary data.</text>
</comment>
<sequence>MIWTRPNTAGCDIFQANRHARCKRFSRAAKRTAPRRRPGSLPLSSAVWTATARLAANFSYRTIDCEERAGVACVTW</sequence>
<name>A0AAD7WZJ8_9TELE</name>
<dbReference type="AlphaFoldDB" id="A0AAD7WZJ8"/>
<reference evidence="1" key="1">
    <citation type="journal article" date="2023" name="Science">
        <title>Genome structures resolve the early diversification of teleost fishes.</title>
        <authorList>
            <person name="Parey E."/>
            <person name="Louis A."/>
            <person name="Montfort J."/>
            <person name="Bouchez O."/>
            <person name="Roques C."/>
            <person name="Iampietro C."/>
            <person name="Lluch J."/>
            <person name="Castinel A."/>
            <person name="Donnadieu C."/>
            <person name="Desvignes T."/>
            <person name="Floi Bucao C."/>
            <person name="Jouanno E."/>
            <person name="Wen M."/>
            <person name="Mejri S."/>
            <person name="Dirks R."/>
            <person name="Jansen H."/>
            <person name="Henkel C."/>
            <person name="Chen W.J."/>
            <person name="Zahm M."/>
            <person name="Cabau C."/>
            <person name="Klopp C."/>
            <person name="Thompson A.W."/>
            <person name="Robinson-Rechavi M."/>
            <person name="Braasch I."/>
            <person name="Lecointre G."/>
            <person name="Bobe J."/>
            <person name="Postlethwait J.H."/>
            <person name="Berthelot C."/>
            <person name="Roest Crollius H."/>
            <person name="Guiguen Y."/>
        </authorList>
    </citation>
    <scope>NUCLEOTIDE SEQUENCE</scope>
    <source>
        <strain evidence="1">NC1722</strain>
    </source>
</reference>
<protein>
    <submittedName>
        <fullName evidence="1">Uncharacterized protein</fullName>
    </submittedName>
</protein>
<evidence type="ECO:0000313" key="2">
    <source>
        <dbReference type="Proteomes" id="UP001221898"/>
    </source>
</evidence>
<gene>
    <name evidence="1" type="ORF">AAFF_G00007150</name>
</gene>
<keyword evidence="2" id="KW-1185">Reference proteome</keyword>
<organism evidence="1 2">
    <name type="scientific">Aldrovandia affinis</name>
    <dbReference type="NCBI Taxonomy" id="143900"/>
    <lineage>
        <taxon>Eukaryota</taxon>
        <taxon>Metazoa</taxon>
        <taxon>Chordata</taxon>
        <taxon>Craniata</taxon>
        <taxon>Vertebrata</taxon>
        <taxon>Euteleostomi</taxon>
        <taxon>Actinopterygii</taxon>
        <taxon>Neopterygii</taxon>
        <taxon>Teleostei</taxon>
        <taxon>Notacanthiformes</taxon>
        <taxon>Halosauridae</taxon>
        <taxon>Aldrovandia</taxon>
    </lineage>
</organism>
<evidence type="ECO:0000313" key="1">
    <source>
        <dbReference type="EMBL" id="KAJ8415017.1"/>
    </source>
</evidence>
<dbReference type="EMBL" id="JAINUG010000010">
    <property type="protein sequence ID" value="KAJ8415017.1"/>
    <property type="molecule type" value="Genomic_DNA"/>
</dbReference>
<accession>A0AAD7WZJ8</accession>
<dbReference type="Proteomes" id="UP001221898">
    <property type="component" value="Unassembled WGS sequence"/>
</dbReference>